<keyword evidence="1" id="KW-0472">Membrane</keyword>
<protein>
    <recommendedName>
        <fullName evidence="4">ABC-2 family transporter</fullName>
    </recommendedName>
</protein>
<name>A0A562RVU5_9BACT</name>
<proteinExistence type="predicted"/>
<dbReference type="OrthoDB" id="9157310at2"/>
<sequence>MLRALFYKEWIKLRWPIGILALLGLASLVQAGLGLRYLAAIRESTELWEGLILKQQMPYGGQLVFPAVCGLVLGVSQWFPETRQRSLRLLLHLPLSEKILIPVVVGTGLLFVCLLAGLHGLGLVFIYALRFPHEIVTGLVWAWLPHMLAGMTLYCGAAMVLMETAWWRRVMGACLVYGFFKMLTSGGQPAAYAQSLWMYGLVTLSLVIMLFLPVMRAKRGGDQ</sequence>
<feature type="transmembrane region" description="Helical" evidence="1">
    <location>
        <begin position="99"/>
        <end position="129"/>
    </location>
</feature>
<dbReference type="EMBL" id="VLLC01000008">
    <property type="protein sequence ID" value="TWI73227.1"/>
    <property type="molecule type" value="Genomic_DNA"/>
</dbReference>
<accession>A0A562RVU5</accession>
<comment type="caution">
    <text evidence="2">The sequence shown here is derived from an EMBL/GenBank/DDBJ whole genome shotgun (WGS) entry which is preliminary data.</text>
</comment>
<dbReference type="RefSeq" id="WP_144683712.1">
    <property type="nucleotide sequence ID" value="NZ_VLLC01000008.1"/>
</dbReference>
<feature type="transmembrane region" description="Helical" evidence="1">
    <location>
        <begin position="196"/>
        <end position="215"/>
    </location>
</feature>
<keyword evidence="3" id="KW-1185">Reference proteome</keyword>
<gene>
    <name evidence="2" type="ORF">LZ24_01315</name>
</gene>
<evidence type="ECO:0000256" key="1">
    <source>
        <dbReference type="SAM" id="Phobius"/>
    </source>
</evidence>
<reference evidence="2 3" key="1">
    <citation type="submission" date="2019-07" db="EMBL/GenBank/DDBJ databases">
        <title>Genome sequencing of 100 strains of the haloalkaliphilic chemolithoautotrophic sulfur-oxidizing bacterium Thioalkalivibrio.</title>
        <authorList>
            <person name="Muyzer G."/>
        </authorList>
    </citation>
    <scope>NUCLEOTIDE SEQUENCE [LARGE SCALE GENOMIC DNA]</scope>
    <source>
        <strain evidence="2 3">ASO4-4</strain>
    </source>
</reference>
<evidence type="ECO:0000313" key="3">
    <source>
        <dbReference type="Proteomes" id="UP000318307"/>
    </source>
</evidence>
<feature type="transmembrane region" description="Helical" evidence="1">
    <location>
        <begin position="20"/>
        <end position="39"/>
    </location>
</feature>
<evidence type="ECO:0008006" key="4">
    <source>
        <dbReference type="Google" id="ProtNLM"/>
    </source>
</evidence>
<organism evidence="2 3">
    <name type="scientific">Desulfobotulus alkaliphilus</name>
    <dbReference type="NCBI Taxonomy" id="622671"/>
    <lineage>
        <taxon>Bacteria</taxon>
        <taxon>Pseudomonadati</taxon>
        <taxon>Thermodesulfobacteriota</taxon>
        <taxon>Desulfobacteria</taxon>
        <taxon>Desulfobacterales</taxon>
        <taxon>Desulfobacteraceae</taxon>
        <taxon>Desulfobotulus</taxon>
    </lineage>
</organism>
<keyword evidence="1" id="KW-0812">Transmembrane</keyword>
<feature type="transmembrane region" description="Helical" evidence="1">
    <location>
        <begin position="135"/>
        <end position="154"/>
    </location>
</feature>
<dbReference type="AlphaFoldDB" id="A0A562RVU5"/>
<keyword evidence="1" id="KW-1133">Transmembrane helix</keyword>
<feature type="transmembrane region" description="Helical" evidence="1">
    <location>
        <begin position="59"/>
        <end position="79"/>
    </location>
</feature>
<evidence type="ECO:0000313" key="2">
    <source>
        <dbReference type="EMBL" id="TWI73227.1"/>
    </source>
</evidence>
<dbReference type="Proteomes" id="UP000318307">
    <property type="component" value="Unassembled WGS sequence"/>
</dbReference>